<feature type="chain" id="PRO_5041310786" evidence="1">
    <location>
        <begin position="24"/>
        <end position="314"/>
    </location>
</feature>
<dbReference type="AlphaFoldDB" id="A0AA38JDV7"/>
<organism evidence="2 3">
    <name type="scientific">Lentinula guzmanii</name>
    <dbReference type="NCBI Taxonomy" id="2804957"/>
    <lineage>
        <taxon>Eukaryota</taxon>
        <taxon>Fungi</taxon>
        <taxon>Dikarya</taxon>
        <taxon>Basidiomycota</taxon>
        <taxon>Agaricomycotina</taxon>
        <taxon>Agaricomycetes</taxon>
        <taxon>Agaricomycetidae</taxon>
        <taxon>Agaricales</taxon>
        <taxon>Marasmiineae</taxon>
        <taxon>Omphalotaceae</taxon>
        <taxon>Lentinula</taxon>
    </lineage>
</organism>
<proteinExistence type="predicted"/>
<reference evidence="2" key="2">
    <citation type="journal article" date="2023" name="Proc. Natl. Acad. Sci. U.S.A.">
        <title>A global phylogenomic analysis of the shiitake genus Lentinula.</title>
        <authorList>
            <person name="Sierra-Patev S."/>
            <person name="Min B."/>
            <person name="Naranjo-Ortiz M."/>
            <person name="Looney B."/>
            <person name="Konkel Z."/>
            <person name="Slot J.C."/>
            <person name="Sakamoto Y."/>
            <person name="Steenwyk J.L."/>
            <person name="Rokas A."/>
            <person name="Carro J."/>
            <person name="Camarero S."/>
            <person name="Ferreira P."/>
            <person name="Molpeceres G."/>
            <person name="Ruiz-Duenas F.J."/>
            <person name="Serrano A."/>
            <person name="Henrissat B."/>
            <person name="Drula E."/>
            <person name="Hughes K.W."/>
            <person name="Mata J.L."/>
            <person name="Ishikawa N.K."/>
            <person name="Vargas-Isla R."/>
            <person name="Ushijima S."/>
            <person name="Smith C.A."/>
            <person name="Donoghue J."/>
            <person name="Ahrendt S."/>
            <person name="Andreopoulos W."/>
            <person name="He G."/>
            <person name="LaButti K."/>
            <person name="Lipzen A."/>
            <person name="Ng V."/>
            <person name="Riley R."/>
            <person name="Sandor L."/>
            <person name="Barry K."/>
            <person name="Martinez A.T."/>
            <person name="Xiao Y."/>
            <person name="Gibbons J.G."/>
            <person name="Terashima K."/>
            <person name="Grigoriev I.V."/>
            <person name="Hibbett D."/>
        </authorList>
    </citation>
    <scope>NUCLEOTIDE SEQUENCE</scope>
    <source>
        <strain evidence="2">ET3784</strain>
    </source>
</reference>
<sequence>MVCGIPAVLSIFMLLATLVCIPALPFPGGEDEVIDIFSRSAGGGLGARNLKKFGENLPSRSGSTQTQRRASASNCTLLTEHEAKKLPGWQKIIEHADKLWGTGKRNIKTNDEHEPDYPAKICIADKIQISYQGAPSCMTENVTTDGLLSGTNGTASVSVTQGFSASSSFSLSESATIGVSQSYMTMLNFPEVASTMQDFATSVSITNYVSDYFTSSYDEMETVTLLVAVSDGHRCSVIESVTTCTIEGTGELQFIASGYIWFEYVDPVAGHYKYSVMLEDVLPDPASRSSYARFRGNTTAISRSSYQATCKEVS</sequence>
<comment type="caution">
    <text evidence="2">The sequence shown here is derived from an EMBL/GenBank/DDBJ whole genome shotgun (WGS) entry which is preliminary data.</text>
</comment>
<evidence type="ECO:0000313" key="2">
    <source>
        <dbReference type="EMBL" id="KAJ3722833.1"/>
    </source>
</evidence>
<keyword evidence="1" id="KW-0732">Signal</keyword>
<accession>A0AA38JDV7</accession>
<protein>
    <submittedName>
        <fullName evidence="2">Uncharacterized protein</fullName>
    </submittedName>
</protein>
<feature type="signal peptide" evidence="1">
    <location>
        <begin position="1"/>
        <end position="23"/>
    </location>
</feature>
<evidence type="ECO:0000313" key="3">
    <source>
        <dbReference type="Proteomes" id="UP001176059"/>
    </source>
</evidence>
<evidence type="ECO:0000256" key="1">
    <source>
        <dbReference type="SAM" id="SignalP"/>
    </source>
</evidence>
<reference evidence="2" key="1">
    <citation type="submission" date="2022-08" db="EMBL/GenBank/DDBJ databases">
        <authorList>
            <consortium name="DOE Joint Genome Institute"/>
            <person name="Min B."/>
            <person name="Sierra-Patev S."/>
            <person name="Naranjo-Ortiz M."/>
            <person name="Looney B."/>
            <person name="Konkel Z."/>
            <person name="Slot J.C."/>
            <person name="Sakamoto Y."/>
            <person name="Steenwyk J.L."/>
            <person name="Rokas A."/>
            <person name="Carro J."/>
            <person name="Camarero S."/>
            <person name="Ferreira P."/>
            <person name="Molpeceres G."/>
            <person name="Ruiz-duenas F.J."/>
            <person name="Serrano A."/>
            <person name="Henrissat B."/>
            <person name="Drula E."/>
            <person name="Hughes K.W."/>
            <person name="Mata J.L."/>
            <person name="Ishikawa N.K."/>
            <person name="Vargas-Isla R."/>
            <person name="Ushijima S."/>
            <person name="Smith C.A."/>
            <person name="Ahrendt S."/>
            <person name="Andreopoulos W."/>
            <person name="He G."/>
            <person name="LaButti K."/>
            <person name="Lipzen A."/>
            <person name="Ng V."/>
            <person name="Riley R."/>
            <person name="Sandor L."/>
            <person name="Barry K."/>
            <person name="Martinez A.T."/>
            <person name="Xiao Y."/>
            <person name="Gibbons J.G."/>
            <person name="Terashima K."/>
            <person name="Hibbett D.S."/>
            <person name="Grigoriev I.V."/>
        </authorList>
    </citation>
    <scope>NUCLEOTIDE SEQUENCE</scope>
    <source>
        <strain evidence="2">ET3784</strain>
    </source>
</reference>
<gene>
    <name evidence="2" type="ORF">DFJ43DRAFT_1092622</name>
</gene>
<name>A0AA38JDV7_9AGAR</name>
<dbReference type="EMBL" id="JANVFO010000054">
    <property type="protein sequence ID" value="KAJ3722833.1"/>
    <property type="molecule type" value="Genomic_DNA"/>
</dbReference>
<keyword evidence="3" id="KW-1185">Reference proteome</keyword>
<dbReference type="Proteomes" id="UP001176059">
    <property type="component" value="Unassembled WGS sequence"/>
</dbReference>